<protein>
    <submittedName>
        <fullName evidence="2">Uncharacterized protein</fullName>
    </submittedName>
</protein>
<evidence type="ECO:0000256" key="1">
    <source>
        <dbReference type="SAM" id="MobiDB-lite"/>
    </source>
</evidence>
<feature type="region of interest" description="Disordered" evidence="1">
    <location>
        <begin position="1"/>
        <end position="34"/>
    </location>
</feature>
<name>A0A2P2N5G2_RHIMU</name>
<reference evidence="2" key="1">
    <citation type="submission" date="2018-02" db="EMBL/GenBank/DDBJ databases">
        <title>Rhizophora mucronata_Transcriptome.</title>
        <authorList>
            <person name="Meera S.P."/>
            <person name="Sreeshan A."/>
            <person name="Augustine A."/>
        </authorList>
    </citation>
    <scope>NUCLEOTIDE SEQUENCE</scope>
    <source>
        <tissue evidence="2">Leaf</tissue>
    </source>
</reference>
<sequence>MQSVGGQWMGSGVAEPDDRWWQRRGQKRQERGAGFSDDFPEIFLRVLSWDM</sequence>
<dbReference type="AlphaFoldDB" id="A0A2P2N5G2"/>
<organism evidence="2">
    <name type="scientific">Rhizophora mucronata</name>
    <name type="common">Asiatic mangrove</name>
    <dbReference type="NCBI Taxonomy" id="61149"/>
    <lineage>
        <taxon>Eukaryota</taxon>
        <taxon>Viridiplantae</taxon>
        <taxon>Streptophyta</taxon>
        <taxon>Embryophyta</taxon>
        <taxon>Tracheophyta</taxon>
        <taxon>Spermatophyta</taxon>
        <taxon>Magnoliopsida</taxon>
        <taxon>eudicotyledons</taxon>
        <taxon>Gunneridae</taxon>
        <taxon>Pentapetalae</taxon>
        <taxon>rosids</taxon>
        <taxon>fabids</taxon>
        <taxon>Malpighiales</taxon>
        <taxon>Rhizophoraceae</taxon>
        <taxon>Rhizophora</taxon>
    </lineage>
</organism>
<accession>A0A2P2N5G2</accession>
<proteinExistence type="predicted"/>
<feature type="compositionally biased region" description="Basic and acidic residues" evidence="1">
    <location>
        <begin position="16"/>
        <end position="31"/>
    </location>
</feature>
<evidence type="ECO:0000313" key="2">
    <source>
        <dbReference type="EMBL" id="MBX37732.1"/>
    </source>
</evidence>
<dbReference type="EMBL" id="GGEC01057248">
    <property type="protein sequence ID" value="MBX37732.1"/>
    <property type="molecule type" value="Transcribed_RNA"/>
</dbReference>